<organism evidence="18 19">
    <name type="scientific">Carassius auratus</name>
    <name type="common">Goldfish</name>
    <dbReference type="NCBI Taxonomy" id="7957"/>
    <lineage>
        <taxon>Eukaryota</taxon>
        <taxon>Metazoa</taxon>
        <taxon>Chordata</taxon>
        <taxon>Craniata</taxon>
        <taxon>Vertebrata</taxon>
        <taxon>Euteleostomi</taxon>
        <taxon>Actinopterygii</taxon>
        <taxon>Neopterygii</taxon>
        <taxon>Teleostei</taxon>
        <taxon>Ostariophysi</taxon>
        <taxon>Cypriniformes</taxon>
        <taxon>Cyprinidae</taxon>
        <taxon>Cyprininae</taxon>
        <taxon>Carassius</taxon>
    </lineage>
</organism>
<dbReference type="FunFam" id="1.25.40.80:FF:000004">
    <property type="entry name" value="Deoxyribodipyrimidine photolyase"/>
    <property type="match status" value="1"/>
</dbReference>
<dbReference type="InterPro" id="IPR014729">
    <property type="entry name" value="Rossmann-like_a/b/a_fold"/>
</dbReference>
<evidence type="ECO:0000256" key="14">
    <source>
        <dbReference type="ARBA" id="ARBA00059220"/>
    </source>
</evidence>
<dbReference type="SUPFAM" id="SSF48173">
    <property type="entry name" value="Cryptochrome/photolyase FAD-binding domain"/>
    <property type="match status" value="1"/>
</dbReference>
<dbReference type="SMR" id="A0A6P6IXD6"/>
<dbReference type="PROSITE" id="PS01083">
    <property type="entry name" value="DNA_PHOTOLYASES_2_1"/>
    <property type="match status" value="1"/>
</dbReference>
<dbReference type="SUPFAM" id="SSF52425">
    <property type="entry name" value="Cryptochrome/photolyase, N-terminal domain"/>
    <property type="match status" value="1"/>
</dbReference>
<evidence type="ECO:0000256" key="2">
    <source>
        <dbReference type="ARBA" id="ARBA00006409"/>
    </source>
</evidence>
<evidence type="ECO:0000313" key="19">
    <source>
        <dbReference type="RefSeq" id="XP_026052459.1"/>
    </source>
</evidence>
<feature type="region of interest" description="Disordered" evidence="16">
    <location>
        <begin position="43"/>
        <end position="65"/>
    </location>
</feature>
<comment type="function">
    <text evidence="14">Involved in repair of UV radiation-induced DNA damage. Catalyzes the light-dependent monomerization (300-600 nm) of cyclobutyl pyrimidine dimers (in cis-syn configuration), which are formed between adjacent bases on the same DNA strand upon exposure to ultraviolet radiation.</text>
</comment>
<sequence>MSGECMLHIRLFSTNLYIRSTLLRSVSDPNTLLHYCSMSANKRKLKRQRESPDSGGGKQPRLAEGRARESGWLLREVNELRRAAQGCEVNKKRLRYLSDTQKIKQGSDGFLYWMSRDQRVQDNWALIYAQQLALAEKLPLHICFCLVPRYLDATYRQYAFMLKGLQEVAKECKSLDIQFHLLSGEPGQNLPSFVEKWKFGAVVTDFNPLRIPLQWIETVKKHLPADVPFIQVDAHNVVPCWEASGKLEYGARTIRGKITKLLPEFLTEIPLVDTHPHSASRAAEPVDWEEVLSSLEVERSVGEVDWAQPGTSGGMNMLESFIDQRLRLFATHRNNPNYDALSHLSPWIHTGQLSAQRVVKQVKREKNASESVASFIEELVVRRELADNFCFYNPSYDNISGAYDWAKKTLQDHAKDSRQYLYTKEQLENAKTHDQLWNAAQRQLVSEGKMHGFLRMYWAKKILEWTASPEEALSIAIYLNDRLSLDGCDPNGYVGCMWSICGIHDQGWAERPIFGKIRFMNYAGCKRKFDVAQFERKYTAVKENSNKDSKKSSSKN</sequence>
<dbReference type="GO" id="GO:0000719">
    <property type="term" value="P:photoreactive repair"/>
    <property type="evidence" value="ECO:0007669"/>
    <property type="project" value="TreeGrafter"/>
</dbReference>
<dbReference type="GO" id="GO:0003677">
    <property type="term" value="F:DNA binding"/>
    <property type="evidence" value="ECO:0007669"/>
    <property type="project" value="UniProtKB-KW"/>
</dbReference>
<dbReference type="InterPro" id="IPR008148">
    <property type="entry name" value="DNA_photolyase_2"/>
</dbReference>
<evidence type="ECO:0000256" key="10">
    <source>
        <dbReference type="ARBA" id="ARBA00023204"/>
    </source>
</evidence>
<dbReference type="AlphaFoldDB" id="A0A6P6IXD6"/>
<dbReference type="PROSITE" id="PS51645">
    <property type="entry name" value="PHR_CRY_ALPHA_BETA"/>
    <property type="match status" value="1"/>
</dbReference>
<dbReference type="InterPro" id="IPR032673">
    <property type="entry name" value="DNA_photolyase_2_CS"/>
</dbReference>
<dbReference type="FunFam" id="3.40.50.620:FF:000110">
    <property type="entry name" value="Deoxyribodipyrimidine photolyase"/>
    <property type="match status" value="1"/>
</dbReference>
<keyword evidence="7" id="KW-0274">FAD</keyword>
<evidence type="ECO:0000256" key="12">
    <source>
        <dbReference type="ARBA" id="ARBA00031671"/>
    </source>
</evidence>
<evidence type="ECO:0000259" key="17">
    <source>
        <dbReference type="PROSITE" id="PS51645"/>
    </source>
</evidence>
<dbReference type="Gene3D" id="1.25.40.80">
    <property type="match status" value="1"/>
</dbReference>
<dbReference type="GO" id="GO:0009650">
    <property type="term" value="P:UV protection"/>
    <property type="evidence" value="ECO:0007669"/>
    <property type="project" value="UniProtKB-ARBA"/>
</dbReference>
<keyword evidence="5" id="KW-0285">Flavoprotein</keyword>
<dbReference type="InterPro" id="IPR036155">
    <property type="entry name" value="Crypto/Photolyase_N_sf"/>
</dbReference>
<protein>
    <recommendedName>
        <fullName evidence="4">Deoxyribodipyrimidine photo-lyase</fullName>
        <ecNumber evidence="3">4.1.99.3</ecNumber>
    </recommendedName>
    <alternativeName>
        <fullName evidence="12">DNA photolyase</fullName>
    </alternativeName>
    <alternativeName>
        <fullName evidence="15">Photoreactivating enzyme</fullName>
    </alternativeName>
</protein>
<reference evidence="19" key="1">
    <citation type="submission" date="2025-08" db="UniProtKB">
        <authorList>
            <consortium name="RefSeq"/>
        </authorList>
    </citation>
    <scope>IDENTIFICATION</scope>
    <source>
        <strain evidence="19">Wakin</strain>
        <tissue evidence="19">Muscle</tissue>
    </source>
</reference>
<keyword evidence="11" id="KW-0456">Lyase</keyword>
<evidence type="ECO:0000256" key="13">
    <source>
        <dbReference type="ARBA" id="ARBA00033999"/>
    </source>
</evidence>
<evidence type="ECO:0000256" key="6">
    <source>
        <dbReference type="ARBA" id="ARBA00022763"/>
    </source>
</evidence>
<evidence type="ECO:0000256" key="7">
    <source>
        <dbReference type="ARBA" id="ARBA00022827"/>
    </source>
</evidence>
<dbReference type="NCBIfam" id="TIGR00591">
    <property type="entry name" value="phr2"/>
    <property type="match status" value="1"/>
</dbReference>
<evidence type="ECO:0000256" key="11">
    <source>
        <dbReference type="ARBA" id="ARBA00023239"/>
    </source>
</evidence>
<evidence type="ECO:0000256" key="15">
    <source>
        <dbReference type="ARBA" id="ARBA00083107"/>
    </source>
</evidence>
<dbReference type="PANTHER" id="PTHR10211:SF0">
    <property type="entry name" value="DEOXYRIBODIPYRIMIDINE PHOTO-LYASE"/>
    <property type="match status" value="1"/>
</dbReference>
<dbReference type="InterPro" id="IPR052219">
    <property type="entry name" value="Photolyase_Class-2"/>
</dbReference>
<dbReference type="OrthoDB" id="496749at2759"/>
<evidence type="ECO:0000313" key="18">
    <source>
        <dbReference type="Proteomes" id="UP000515129"/>
    </source>
</evidence>
<dbReference type="PROSITE" id="PS01084">
    <property type="entry name" value="DNA_PHOTOLYASES_2_2"/>
    <property type="match status" value="1"/>
</dbReference>
<dbReference type="Proteomes" id="UP000515129">
    <property type="component" value="Chromosome 2"/>
</dbReference>
<dbReference type="Pfam" id="PF00875">
    <property type="entry name" value="DNA_photolyase"/>
    <property type="match status" value="1"/>
</dbReference>
<dbReference type="RefSeq" id="XP_026052459.1">
    <property type="nucleotide sequence ID" value="XM_026196674.1"/>
</dbReference>
<evidence type="ECO:0000256" key="5">
    <source>
        <dbReference type="ARBA" id="ARBA00022630"/>
    </source>
</evidence>
<accession>A0A6P6IXD6</accession>
<evidence type="ECO:0000256" key="16">
    <source>
        <dbReference type="SAM" id="MobiDB-lite"/>
    </source>
</evidence>
<keyword evidence="18" id="KW-1185">Reference proteome</keyword>
<dbReference type="FunFam" id="1.10.579.10:FF:000002">
    <property type="entry name" value="Deoxyribodipyrimidine photolyase"/>
    <property type="match status" value="1"/>
</dbReference>
<keyword evidence="6" id="KW-0227">DNA damage</keyword>
<evidence type="ECO:0000256" key="9">
    <source>
        <dbReference type="ARBA" id="ARBA00023125"/>
    </source>
</evidence>
<gene>
    <name evidence="19" type="primary">cpdp</name>
</gene>
<dbReference type="CTD" id="394039"/>
<evidence type="ECO:0000256" key="8">
    <source>
        <dbReference type="ARBA" id="ARBA00022991"/>
    </source>
</evidence>
<proteinExistence type="inferred from homology"/>
<feature type="domain" description="Photolyase/cryptochrome alpha/beta" evidence="17">
    <location>
        <begin position="108"/>
        <end position="240"/>
    </location>
</feature>
<dbReference type="GO" id="GO:0003904">
    <property type="term" value="F:deoxyribodipyrimidine photo-lyase activity"/>
    <property type="evidence" value="ECO:0007669"/>
    <property type="project" value="UniProtKB-EC"/>
</dbReference>
<dbReference type="InterPro" id="IPR006050">
    <property type="entry name" value="DNA_photolyase_N"/>
</dbReference>
<keyword evidence="10" id="KW-0234">DNA repair</keyword>
<evidence type="ECO:0000256" key="4">
    <source>
        <dbReference type="ARBA" id="ARBA00014046"/>
    </source>
</evidence>
<dbReference type="EC" id="4.1.99.3" evidence="3"/>
<dbReference type="KEGG" id="caua:113038885"/>
<dbReference type="Gene3D" id="1.10.579.10">
    <property type="entry name" value="DNA Cyclobutane Dipyrimidine Photolyase, subunit A, domain 3"/>
    <property type="match status" value="1"/>
</dbReference>
<comment type="catalytic activity">
    <reaction evidence="13">
        <text>cyclobutadipyrimidine (in DNA) = 2 pyrimidine residues (in DNA).</text>
        <dbReference type="EC" id="4.1.99.3"/>
    </reaction>
</comment>
<comment type="cofactor">
    <cofactor evidence="1">
        <name>FAD</name>
        <dbReference type="ChEBI" id="CHEBI:57692"/>
    </cofactor>
</comment>
<comment type="similarity">
    <text evidence="2">Belongs to the DNA photolyase class-2 family.</text>
</comment>
<evidence type="ECO:0000256" key="3">
    <source>
        <dbReference type="ARBA" id="ARBA00013149"/>
    </source>
</evidence>
<name>A0A6P6IXD6_CARAU</name>
<dbReference type="PANTHER" id="PTHR10211">
    <property type="entry name" value="DEOXYRIBODIPYRIMIDINE PHOTOLYASE"/>
    <property type="match status" value="1"/>
</dbReference>
<evidence type="ECO:0000256" key="1">
    <source>
        <dbReference type="ARBA" id="ARBA00001974"/>
    </source>
</evidence>
<dbReference type="InterPro" id="IPR036134">
    <property type="entry name" value="Crypto/Photolyase_FAD-like_sf"/>
</dbReference>
<keyword evidence="9" id="KW-0238">DNA-binding</keyword>
<keyword evidence="8" id="KW-0157">Chromophore</keyword>
<dbReference type="Gene3D" id="3.40.50.620">
    <property type="entry name" value="HUPs"/>
    <property type="match status" value="1"/>
</dbReference>